<dbReference type="InterPro" id="IPR025110">
    <property type="entry name" value="AMP-bd_C"/>
</dbReference>
<dbReference type="InterPro" id="IPR036736">
    <property type="entry name" value="ACP-like_sf"/>
</dbReference>
<dbReference type="InterPro" id="IPR045851">
    <property type="entry name" value="AMP-bd_C_sf"/>
</dbReference>
<dbReference type="Gene3D" id="2.30.38.10">
    <property type="entry name" value="Luciferase, Domain 3"/>
    <property type="match status" value="2"/>
</dbReference>
<comment type="caution">
    <text evidence="6">The sequence shown here is derived from an EMBL/GenBank/DDBJ whole genome shotgun (WGS) entry which is preliminary data.</text>
</comment>
<comment type="cofactor">
    <cofactor evidence="1">
        <name>pantetheine 4'-phosphate</name>
        <dbReference type="ChEBI" id="CHEBI:47942"/>
    </cofactor>
</comment>
<feature type="domain" description="Carrier" evidence="5">
    <location>
        <begin position="969"/>
        <end position="1043"/>
    </location>
</feature>
<organism evidence="6 7">
    <name type="scientific">Actinacidiphila acididurans</name>
    <dbReference type="NCBI Taxonomy" id="2784346"/>
    <lineage>
        <taxon>Bacteria</taxon>
        <taxon>Bacillati</taxon>
        <taxon>Actinomycetota</taxon>
        <taxon>Actinomycetes</taxon>
        <taxon>Kitasatosporales</taxon>
        <taxon>Streptomycetaceae</taxon>
        <taxon>Actinacidiphila</taxon>
    </lineage>
</organism>
<dbReference type="Gene3D" id="1.10.1200.10">
    <property type="entry name" value="ACP-like"/>
    <property type="match status" value="1"/>
</dbReference>
<dbReference type="PANTHER" id="PTHR45527:SF1">
    <property type="entry name" value="FATTY ACID SYNTHASE"/>
    <property type="match status" value="1"/>
</dbReference>
<dbReference type="InterPro" id="IPR020845">
    <property type="entry name" value="AMP-binding_CS"/>
</dbReference>
<dbReference type="PROSITE" id="PS50075">
    <property type="entry name" value="CARRIER"/>
    <property type="match status" value="3"/>
</dbReference>
<evidence type="ECO:0000256" key="2">
    <source>
        <dbReference type="ARBA" id="ARBA00022450"/>
    </source>
</evidence>
<dbReference type="CDD" id="cd17646">
    <property type="entry name" value="A_NRPS_AB3403-like"/>
    <property type="match status" value="1"/>
</dbReference>
<dbReference type="EMBL" id="JADKYB010000029">
    <property type="protein sequence ID" value="MBM9509918.1"/>
    <property type="molecule type" value="Genomic_DNA"/>
</dbReference>
<dbReference type="Proteomes" id="UP000749040">
    <property type="component" value="Unassembled WGS sequence"/>
</dbReference>
<evidence type="ECO:0000259" key="5">
    <source>
        <dbReference type="PROSITE" id="PS50075"/>
    </source>
</evidence>
<keyword evidence="2" id="KW-0596">Phosphopantetheine</keyword>
<protein>
    <submittedName>
        <fullName evidence="6">Amino acid adenylation domain-containing protein</fullName>
    </submittedName>
</protein>
<evidence type="ECO:0000256" key="1">
    <source>
        <dbReference type="ARBA" id="ARBA00001957"/>
    </source>
</evidence>
<keyword evidence="3" id="KW-0597">Phosphoprotein</keyword>
<dbReference type="RefSeq" id="WP_205363460.1">
    <property type="nucleotide sequence ID" value="NZ_JADKYB010000029.1"/>
</dbReference>
<dbReference type="Pfam" id="PF00550">
    <property type="entry name" value="PP-binding"/>
    <property type="match status" value="3"/>
</dbReference>
<evidence type="ECO:0000256" key="3">
    <source>
        <dbReference type="ARBA" id="ARBA00022553"/>
    </source>
</evidence>
<dbReference type="Pfam" id="PF13193">
    <property type="entry name" value="AMP-binding_C"/>
    <property type="match status" value="3"/>
</dbReference>
<reference evidence="6 7" key="1">
    <citation type="submission" date="2021-01" db="EMBL/GenBank/DDBJ databases">
        <title>Streptomyces acididurans sp. nov., isolated from a peat swamp forest soil.</title>
        <authorList>
            <person name="Chantavorakit T."/>
            <person name="Duangmal K."/>
        </authorList>
    </citation>
    <scope>NUCLEOTIDE SEQUENCE [LARGE SCALE GENOMIC DNA]</scope>
    <source>
        <strain evidence="6 7">KK5PA1</strain>
    </source>
</reference>
<evidence type="ECO:0000313" key="6">
    <source>
        <dbReference type="EMBL" id="MBM9509918.1"/>
    </source>
</evidence>
<dbReference type="InterPro" id="IPR020806">
    <property type="entry name" value="PKS_PP-bd"/>
</dbReference>
<dbReference type="InterPro" id="IPR009081">
    <property type="entry name" value="PP-bd_ACP"/>
</dbReference>
<dbReference type="Gene3D" id="3.30.559.10">
    <property type="entry name" value="Chloramphenicol acetyltransferase-like domain"/>
    <property type="match status" value="3"/>
</dbReference>
<dbReference type="InterPro" id="IPR010071">
    <property type="entry name" value="AA_adenyl_dom"/>
</dbReference>
<dbReference type="Gene3D" id="3.30.559.30">
    <property type="entry name" value="Nonribosomal peptide synthetase, condensation domain"/>
    <property type="match status" value="3"/>
</dbReference>
<dbReference type="NCBIfam" id="TIGR01733">
    <property type="entry name" value="AA-adenyl-dom"/>
    <property type="match status" value="3"/>
</dbReference>
<dbReference type="Pfam" id="PF00501">
    <property type="entry name" value="AMP-binding"/>
    <property type="match status" value="3"/>
</dbReference>
<evidence type="ECO:0000313" key="7">
    <source>
        <dbReference type="Proteomes" id="UP000749040"/>
    </source>
</evidence>
<dbReference type="Gene3D" id="3.30.300.30">
    <property type="match status" value="3"/>
</dbReference>
<evidence type="ECO:0000256" key="4">
    <source>
        <dbReference type="SAM" id="MobiDB-lite"/>
    </source>
</evidence>
<dbReference type="Gene3D" id="3.40.50.1820">
    <property type="entry name" value="alpha/beta hydrolase"/>
    <property type="match status" value="2"/>
</dbReference>
<dbReference type="Gene3D" id="3.40.50.980">
    <property type="match status" value="4"/>
</dbReference>
<dbReference type="CDD" id="cd17643">
    <property type="entry name" value="A_NRPS_Cytc1-like"/>
    <property type="match status" value="1"/>
</dbReference>
<keyword evidence="7" id="KW-1185">Reference proteome</keyword>
<dbReference type="PANTHER" id="PTHR45527">
    <property type="entry name" value="NONRIBOSOMAL PEPTIDE SYNTHETASE"/>
    <property type="match status" value="1"/>
</dbReference>
<dbReference type="SUPFAM" id="SSF56801">
    <property type="entry name" value="Acetyl-CoA synthetase-like"/>
    <property type="match status" value="3"/>
</dbReference>
<dbReference type="PROSITE" id="PS00012">
    <property type="entry name" value="PHOSPHOPANTETHEINE"/>
    <property type="match status" value="3"/>
</dbReference>
<dbReference type="InterPro" id="IPR023213">
    <property type="entry name" value="CAT-like_dom_sf"/>
</dbReference>
<feature type="compositionally biased region" description="Basic residues" evidence="4">
    <location>
        <begin position="3178"/>
        <end position="3190"/>
    </location>
</feature>
<dbReference type="SUPFAM" id="SSF52777">
    <property type="entry name" value="CoA-dependent acyltransferases"/>
    <property type="match status" value="6"/>
</dbReference>
<dbReference type="InterPro" id="IPR001242">
    <property type="entry name" value="Condensation_dom"/>
</dbReference>
<dbReference type="InterPro" id="IPR029058">
    <property type="entry name" value="AB_hydrolase_fold"/>
</dbReference>
<dbReference type="Gene3D" id="3.40.50.12780">
    <property type="entry name" value="N-terminal domain of ligase-like"/>
    <property type="match status" value="1"/>
</dbReference>
<dbReference type="InterPro" id="IPR006162">
    <property type="entry name" value="Ppantetheine_attach_site"/>
</dbReference>
<accession>A0ABS2U6X6</accession>
<dbReference type="NCBIfam" id="NF003417">
    <property type="entry name" value="PRK04813.1"/>
    <property type="match status" value="3"/>
</dbReference>
<dbReference type="PROSITE" id="PS00455">
    <property type="entry name" value="AMP_BINDING"/>
    <property type="match status" value="3"/>
</dbReference>
<dbReference type="SMART" id="SM00823">
    <property type="entry name" value="PKS_PP"/>
    <property type="match status" value="3"/>
</dbReference>
<feature type="compositionally biased region" description="Low complexity" evidence="4">
    <location>
        <begin position="3166"/>
        <end position="3177"/>
    </location>
</feature>
<dbReference type="InterPro" id="IPR042099">
    <property type="entry name" value="ANL_N_sf"/>
</dbReference>
<dbReference type="CDD" id="cd19544">
    <property type="entry name" value="E-C_NRPS"/>
    <property type="match status" value="1"/>
</dbReference>
<feature type="domain" description="Carrier" evidence="5">
    <location>
        <begin position="2025"/>
        <end position="2100"/>
    </location>
</feature>
<sequence length="3190" mass="341594">MFAADQDLFPLTSAQEGLWFANSLASYSSFHRGAEIVEIHGPIDERLFRSAVDRLLDEAQAARLRIVEAPDGLRQYLGPAEPLQVVDISAESDARQAVRDWFAADVGRPVDLANGPNHTLALFRAADDHYFWLQTFHHCLMDGFGNALFVSRLAEIYTASAVGAGIPPNPFPPFARLVEHDLDYRESAQFRADRDFWRERLRDRPEPVSLSASAAAAATVNVRAVVEIPPADAARLRAGAERLGVRWSAFAFAATAAYLNRCTGATDLIIGMAVKARNYPDARETPAMLSNMVPLRLSVDPAMRVGDLAGQTSAAMTAALRHQRYGFDRIRRDLGLVNSTEMLVPLIVNMLSFHPAIRFGEAATEVVDPTNFPVDDLTFLLHGHRAVDDGMRLLVDGNAARYRPAVVTQHAERFVEYLLRLADAGPDAALDSVPVLGAAEHERVVSGWNATAAPVPAVTLPELLAGPAARTPDAVALVSDREPMTFAELDARANRWARFLIGCGVGPESVVAVALPRSVDLVVTLLAVAKAGGAYVPVDPDYPRERMEAMVADADPSLLVLAPEVAAFAGRRCLSVGDPQVTGAVAGLPAHPVTDADRRSPLRVEHPAYVIYTSGSTGVPKGVVVSHGSLVNLITWVQNRYRLTPADRGLMNHSPSFDPSALELFWPLSAGARVVLAKPGGQRDPEYLVELIRDEGVTAAQFVPSMLGHVLDVPGVAACRTLRVVISGGESLSAELRDDCRRTLGIDVQNAYGPTETTVAVSMWGCTAEKDGTSLPIGAPDLNNRVYVLDAGLRPMPVGMTGDLYIAGAQLARGYLRAPSGTGARFVASPFAPGARMYRTGDRARWTPDGVLEFAGRSDDQLKIRGFRIEPKEIEAVVVTHPAVASATVVARSEGSGDLRLVAYVVPTATGGDAPAPAELRAYVAGRLPAHMVPAAFVLLETLPLLVSGKVDREALPRPDYAAGQAGRGPLTIREEVLCQAFAEVLKTDVTSVHDSFFDLGGHSLLAVKLIERLRTAGVAIDIRTLFAAPTVAELATAAGRAEVTVPPTVIPPGATALTPEMVPLAGLGRDDLARVAAAVPGGVPEIADVYRLGPLQEGFFFHARLAGDRANPYLTPFVWVFASKDGADAFLAAWQQVVDRHDVLRTGLVWEGIEHPVQVVRKRARLPVTALTLPPGDGDDDLQADADRLMAICDGPMDLRTPPLLDAYVAARPGTGQWLVVLRPNHLVADHEGLDVLLTEVDMIVRGRVGELGEPLPYRTFVGQARLGVPEREHLRHFGEVLGDVTEPTAPFGLLDVHGDGSGVAEARLPLTGELSDRVRRLARACAVTPATLFHVVWARVLMAISGRDDVVFGTVVLGRTQGGSGSDRVPGLFMNTLPVRARSARRTVRESVRDMQLSLADLMVHEHAPLPVAQQASGLPAGAPLFTSIFNYRHLSEADGTRDGRWPAFWKDGTNYPLAAAVNDAGPGHPFLVSVQSVPRIDAALVAALIRATTEHLADALEDRPRAPLGSVQVLGGPERRRVLDEWNATRVEVGEACLPDLLAAQVRRSPQATALVFGGTEISYAELDDRANRLARRLIDAGVGPESLVAVVLPRSVELVTALLAVLKAGGAYLPVDPELPRERVDAVLRDANPVAVVSDVDAPGFSPEPVTDAERRGPLRPDHPAYVLYTSGSTGAPKGVVVPHGGVVNLLAWMQRAYPLTAADRVLQKAPAGFDASVWEFFWPLAVGARMVLAAPGGHRDPDYLVELIRREGVTVAQFVPSALEMFLAAEHVTQCTSLRLVYAGGEVYSPRLARAALTLPNATPVSLYGPTETIVQMTSYVIADADVETICLGRPADNVQVRVLDSTLSPVPPGVAGDLYVSGAQLARGYLNRPGLTSGRFVADPFGSGGRLYRTGDVARWTATGELDFVTRADDQVKIRGFRVEPGEVAAVVGRCPGVRQAVVVAREDTPGDRRLVAYVVATAGVADILAWAGDHLPEYMVPSAVVVLPALPLTANGKVNRQALPAPELATDDERPGRGPSDAQEELLCQVFAQVLGVPAVGLDDSFFDLGGHSLLATRLASRLRSVLAAEIPIRAVFQNPTVAKLTRWLHSAAGTARARVTAEPRTGPVPLSFAQQRLWFLDRLHGASSTYNIPFVVHLAGAVDVPALEAALSDVAGRHESLRTVVTEEGGVPCQRVLPLAEIPPILSVLDVPAAGLREAVAAVWEVPFDLARDVPIRARLLVLGPSERVLVLVTHHIAGDGWSMDPLWRDLSTAYAARREGQAPGWPPLPVQYADYTLWQRRLLGSADDPGSLVSAQIAYWRRALADAPEEMPLPFDRPRPPVASHRGALSPLSVDAGLHARLVELSRRRDVTLFMVLQAALAVVLSRSGAGDDVVIGSPIAGRTDEALHDLVGFFVNTLVLRTDLRGDPSFDEVLDRVRETGLAAFEHQELPFERLVEELAPARSLARHPLFQVSLTLENSGGREPHLSGVEAALLPPQGPTPVRFDLDISLTEKHHERHTAAGLDGVIVYSTDLFDRDTVDALGRRLLTVLDAVATDSTVPVSGVPVLSEEEQRRVIELSAPRPAAGFSPLTLPQMYARTVARPVNAVAVRHGDREFTHERLRERANRLARLLIERGVGPESLVAVLMDRGTEVIVALLAVLEAGGAYVPIDPAYPRERIGATLADVAPVAVLTTESLMDKVPETFASVVLDDPGVESDLAGRPGSAVTDDERRAPLAPAHPAYVIFTSGSTGRPKGVVVPHAAVAWLLAATRERFAFTAGDVWSWCHSYAFDFSVWEIWGALLTGGRVVVADRDVARSPDDLLRLLARERVTTLSQTPSAFYELIAADAAAPSTGLALRTVVLGGEALEHARLRDWYGRHRADAPALCNMYGITETTVHVTAASASVTGAGEAAARTGSAIGHGLPGTGTWVLDSRLRPVPPGVAGELYVAGGGLARGYLRQPSLTSGRFVASPFAAGERMYRTGDVARRRTDGTLEFLGRADEQLQLRGFRIEPGEVEATLRRYPGVTGAAVVMREDAAGDRRLIGYVVALGDAIEPAAVRAFAAARLPEHLVPAAVVPLPELPLTVNGKLDRRALPAPVYAPASTRRPATDHEKLLCGVFAEILGLPAVGLDDSFFDLGGHSLLATRLVSRLRSVLGVELSLRAVFENPTPSGLAGRTAAGTGKARSRPRPTPRPRL</sequence>
<dbReference type="Pfam" id="PF00668">
    <property type="entry name" value="Condensation"/>
    <property type="match status" value="3"/>
</dbReference>
<feature type="domain" description="Carrier" evidence="5">
    <location>
        <begin position="3100"/>
        <end position="3175"/>
    </location>
</feature>
<proteinExistence type="predicted"/>
<gene>
    <name evidence="6" type="ORF">ITX44_36270</name>
</gene>
<dbReference type="InterPro" id="IPR000873">
    <property type="entry name" value="AMP-dep_synth/lig_dom"/>
</dbReference>
<name>A0ABS2U6X6_9ACTN</name>
<feature type="region of interest" description="Disordered" evidence="4">
    <location>
        <begin position="3164"/>
        <end position="3190"/>
    </location>
</feature>
<dbReference type="CDD" id="cd05930">
    <property type="entry name" value="A_NRPS"/>
    <property type="match status" value="1"/>
</dbReference>
<dbReference type="CDD" id="cd19540">
    <property type="entry name" value="LCL_NRPS-like"/>
    <property type="match status" value="1"/>
</dbReference>
<dbReference type="SUPFAM" id="SSF47336">
    <property type="entry name" value="ACP-like"/>
    <property type="match status" value="3"/>
</dbReference>